<keyword evidence="3" id="KW-1185">Reference proteome</keyword>
<dbReference type="OrthoDB" id="3643184at2759"/>
<accession>A0A6A6CKD8</accession>
<evidence type="ECO:0000313" key="3">
    <source>
        <dbReference type="Proteomes" id="UP000799537"/>
    </source>
</evidence>
<sequence length="360" mass="40467">MAPDPAVVVALDHIAHPPDIAPPPPPDGPGDTPTPFEATTNTDIDGDATKKLGPFDLPHEPQDPVEATSNTDIDGDTPKKISLFDLPVELQDAIFDYAYPPIVHLKLTTKACWEADEYYRCLRRDTHQIRPFPDVKISEFLVSKKFFGTAIEAWMRNQWIQAGSVVRSHVYGDGAESVITKKAPNIIVAHTYDLILLKRCFSAVKRLKLIVDVGEFQELAPRLPWEVVYDDDEIKTTETSCQVSQFRGLISFEVDPAERYISNLSSHTESRSKTWRQNVKKFGDLVKPLVMLPADPSSPDPPRGDPLSSDLLPQDMQSKRKFMNRHMEEDEDNELKWAAIEIAVWRVLGITAACVWLAKV</sequence>
<organism evidence="2 3">
    <name type="scientific">Zasmidium cellare ATCC 36951</name>
    <dbReference type="NCBI Taxonomy" id="1080233"/>
    <lineage>
        <taxon>Eukaryota</taxon>
        <taxon>Fungi</taxon>
        <taxon>Dikarya</taxon>
        <taxon>Ascomycota</taxon>
        <taxon>Pezizomycotina</taxon>
        <taxon>Dothideomycetes</taxon>
        <taxon>Dothideomycetidae</taxon>
        <taxon>Mycosphaerellales</taxon>
        <taxon>Mycosphaerellaceae</taxon>
        <taxon>Zasmidium</taxon>
    </lineage>
</organism>
<feature type="region of interest" description="Disordered" evidence="1">
    <location>
        <begin position="293"/>
        <end position="314"/>
    </location>
</feature>
<feature type="compositionally biased region" description="Pro residues" evidence="1">
    <location>
        <begin position="19"/>
        <end position="28"/>
    </location>
</feature>
<dbReference type="RefSeq" id="XP_033667509.1">
    <property type="nucleotide sequence ID" value="XM_033806702.1"/>
</dbReference>
<evidence type="ECO:0000313" key="2">
    <source>
        <dbReference type="EMBL" id="KAF2166620.1"/>
    </source>
</evidence>
<gene>
    <name evidence="2" type="ORF">M409DRAFT_23254</name>
</gene>
<protein>
    <submittedName>
        <fullName evidence="2">Uncharacterized protein</fullName>
    </submittedName>
</protein>
<reference evidence="2" key="1">
    <citation type="journal article" date="2020" name="Stud. Mycol.">
        <title>101 Dothideomycetes genomes: a test case for predicting lifestyles and emergence of pathogens.</title>
        <authorList>
            <person name="Haridas S."/>
            <person name="Albert R."/>
            <person name="Binder M."/>
            <person name="Bloem J."/>
            <person name="Labutti K."/>
            <person name="Salamov A."/>
            <person name="Andreopoulos B."/>
            <person name="Baker S."/>
            <person name="Barry K."/>
            <person name="Bills G."/>
            <person name="Bluhm B."/>
            <person name="Cannon C."/>
            <person name="Castanera R."/>
            <person name="Culley D."/>
            <person name="Daum C."/>
            <person name="Ezra D."/>
            <person name="Gonzalez J."/>
            <person name="Henrissat B."/>
            <person name="Kuo A."/>
            <person name="Liang C."/>
            <person name="Lipzen A."/>
            <person name="Lutzoni F."/>
            <person name="Magnuson J."/>
            <person name="Mondo S."/>
            <person name="Nolan M."/>
            <person name="Ohm R."/>
            <person name="Pangilinan J."/>
            <person name="Park H.-J."/>
            <person name="Ramirez L."/>
            <person name="Alfaro M."/>
            <person name="Sun H."/>
            <person name="Tritt A."/>
            <person name="Yoshinaga Y."/>
            <person name="Zwiers L.-H."/>
            <person name="Turgeon B."/>
            <person name="Goodwin S."/>
            <person name="Spatafora J."/>
            <person name="Crous P."/>
            <person name="Grigoriev I."/>
        </authorList>
    </citation>
    <scope>NUCLEOTIDE SEQUENCE</scope>
    <source>
        <strain evidence="2">ATCC 36951</strain>
    </source>
</reference>
<dbReference type="GeneID" id="54559974"/>
<dbReference type="AlphaFoldDB" id="A0A6A6CKD8"/>
<dbReference type="Proteomes" id="UP000799537">
    <property type="component" value="Unassembled WGS sequence"/>
</dbReference>
<feature type="region of interest" description="Disordered" evidence="1">
    <location>
        <begin position="13"/>
        <end position="74"/>
    </location>
</feature>
<evidence type="ECO:0000256" key="1">
    <source>
        <dbReference type="SAM" id="MobiDB-lite"/>
    </source>
</evidence>
<proteinExistence type="predicted"/>
<name>A0A6A6CKD8_ZASCE</name>
<dbReference type="EMBL" id="ML993596">
    <property type="protein sequence ID" value="KAF2166620.1"/>
    <property type="molecule type" value="Genomic_DNA"/>
</dbReference>